<dbReference type="InterPro" id="IPR036691">
    <property type="entry name" value="Endo/exonu/phosph_ase_sf"/>
</dbReference>
<dbReference type="InterPro" id="IPR005135">
    <property type="entry name" value="Endo/exonuclease/phosphatase"/>
</dbReference>
<dbReference type="Pfam" id="PF03372">
    <property type="entry name" value="Exo_endo_phos"/>
    <property type="match status" value="1"/>
</dbReference>
<dbReference type="EMBL" id="SACM01000001">
    <property type="protein sequence ID" value="RVT89004.1"/>
    <property type="molecule type" value="Genomic_DNA"/>
</dbReference>
<evidence type="ECO:0000313" key="2">
    <source>
        <dbReference type="EMBL" id="RVT89004.1"/>
    </source>
</evidence>
<dbReference type="Gene3D" id="3.60.10.10">
    <property type="entry name" value="Endonuclease/exonuclease/phosphatase"/>
    <property type="match status" value="1"/>
</dbReference>
<evidence type="ECO:0000259" key="1">
    <source>
        <dbReference type="Pfam" id="PF03372"/>
    </source>
</evidence>
<keyword evidence="3" id="KW-1185">Reference proteome</keyword>
<dbReference type="SUPFAM" id="SSF56219">
    <property type="entry name" value="DNase I-like"/>
    <property type="match status" value="1"/>
</dbReference>
<feature type="domain" description="Endonuclease/exonuclease/phosphatase" evidence="1">
    <location>
        <begin position="37"/>
        <end position="310"/>
    </location>
</feature>
<comment type="caution">
    <text evidence="2">The sequence shown here is derived from an EMBL/GenBank/DDBJ whole genome shotgun (WGS) entry which is preliminary data.</text>
</comment>
<dbReference type="OrthoDB" id="833328at2"/>
<proteinExistence type="predicted"/>
<name>A0A437LUC6_9BURK</name>
<keyword evidence="2" id="KW-0540">Nuclease</keyword>
<protein>
    <submittedName>
        <fullName evidence="2">Endonuclease</fullName>
    </submittedName>
</protein>
<dbReference type="GO" id="GO:0004519">
    <property type="term" value="F:endonuclease activity"/>
    <property type="evidence" value="ECO:0007669"/>
    <property type="project" value="UniProtKB-KW"/>
</dbReference>
<evidence type="ECO:0000313" key="3">
    <source>
        <dbReference type="Proteomes" id="UP000288587"/>
    </source>
</evidence>
<reference evidence="2 3" key="1">
    <citation type="submission" date="2019-01" db="EMBL/GenBank/DDBJ databases">
        <authorList>
            <person name="Chen W.-M."/>
        </authorList>
    </citation>
    <scope>NUCLEOTIDE SEQUENCE [LARGE SCALE GENOMIC DNA]</scope>
    <source>
        <strain evidence="2 3">CCP-18</strain>
    </source>
</reference>
<organism evidence="2 3">
    <name type="scientific">Inhella crocodyli</name>
    <dbReference type="NCBI Taxonomy" id="2499851"/>
    <lineage>
        <taxon>Bacteria</taxon>
        <taxon>Pseudomonadati</taxon>
        <taxon>Pseudomonadota</taxon>
        <taxon>Betaproteobacteria</taxon>
        <taxon>Burkholderiales</taxon>
        <taxon>Sphaerotilaceae</taxon>
        <taxon>Inhella</taxon>
    </lineage>
</organism>
<dbReference type="Proteomes" id="UP000288587">
    <property type="component" value="Unassembled WGS sequence"/>
</dbReference>
<dbReference type="AlphaFoldDB" id="A0A437LUC6"/>
<keyword evidence="2" id="KW-0255">Endonuclease</keyword>
<sequence>MWVAVANLQNLALPGRRYYPNQDGYSEAAYRRKVAWVGQQFHRLSADVLLCPEVWDEQALREAVAASKLRYPTVVVPGAEAGAQGTPRLGLVSRWQVERLQTLSDFDPADQVPVPELGLQTRFERPVLMAELRGPQDQELTLLGVHLKSKRPKFLLDAEGNPLEDRDDPSVQARATLRSLLMRAAEAAALRRFVVTLARGRQRPLVVAGDFNDGPLSVTSQLVAATQAVAYDREARDTALFHAVDLQTEPGLRHDRPYSHVHQGWPELLDQVWVSEEFDPRSRFAVGEVRRVEVFNDHLLEGRDGSRSDHGFLRVLLQFRGA</sequence>
<keyword evidence="2" id="KW-0378">Hydrolase</keyword>
<accession>A0A437LUC6</accession>
<gene>
    <name evidence="2" type="ORF">EOD73_07520</name>
</gene>